<comment type="pathway">
    <text evidence="7">Amino-acid biosynthesis.</text>
</comment>
<dbReference type="InterPro" id="IPR033738">
    <property type="entry name" value="AsnB_N"/>
</dbReference>
<accession>A0ABP1G366</accession>
<keyword evidence="2" id="KW-0028">Amino-acid biosynthesis</keyword>
<dbReference type="Pfam" id="PF00733">
    <property type="entry name" value="Asn_synthase"/>
    <property type="match status" value="1"/>
</dbReference>
<evidence type="ECO:0000256" key="4">
    <source>
        <dbReference type="ARBA" id="ARBA00022840"/>
    </source>
</evidence>
<proteinExistence type="predicted"/>
<dbReference type="InterPro" id="IPR001962">
    <property type="entry name" value="Asn_synthase"/>
</dbReference>
<dbReference type="InterPro" id="IPR017932">
    <property type="entry name" value="GATase_2_dom"/>
</dbReference>
<protein>
    <recommendedName>
        <fullName evidence="9">Asparagine synthetase [glutamine-hydrolyzing]</fullName>
        <ecNumber evidence="9">6.3.5.4</ecNumber>
    </recommendedName>
</protein>
<evidence type="ECO:0000256" key="1">
    <source>
        <dbReference type="ARBA" id="ARBA00022598"/>
    </source>
</evidence>
<feature type="domain" description="Glutamine amidotransferase type-2" evidence="10">
    <location>
        <begin position="2"/>
        <end position="195"/>
    </location>
</feature>
<gene>
    <name evidence="11" type="primary">g9576</name>
    <name evidence="11" type="ORF">VP750_LOCUS8630</name>
</gene>
<keyword evidence="5" id="KW-0061">Asparagine biosynthesis</keyword>
<keyword evidence="4 9" id="KW-0067">ATP-binding</keyword>
<evidence type="ECO:0000313" key="12">
    <source>
        <dbReference type="Proteomes" id="UP001497392"/>
    </source>
</evidence>
<evidence type="ECO:0000256" key="5">
    <source>
        <dbReference type="ARBA" id="ARBA00022888"/>
    </source>
</evidence>
<dbReference type="PANTHER" id="PTHR11772:SF2">
    <property type="entry name" value="ASPARAGINE SYNTHETASE [GLUTAMINE-HYDROLYZING]"/>
    <property type="match status" value="1"/>
</dbReference>
<dbReference type="CDD" id="cd00712">
    <property type="entry name" value="AsnB"/>
    <property type="match status" value="1"/>
</dbReference>
<evidence type="ECO:0000256" key="6">
    <source>
        <dbReference type="ARBA" id="ARBA00022962"/>
    </source>
</evidence>
<dbReference type="Gene3D" id="3.60.20.10">
    <property type="entry name" value="Glutamine Phosphoribosylpyrophosphate, subunit 1, domain 1"/>
    <property type="match status" value="1"/>
</dbReference>
<keyword evidence="1" id="KW-0436">Ligase</keyword>
<dbReference type="SUPFAM" id="SSF52402">
    <property type="entry name" value="Adenine nucleotide alpha hydrolases-like"/>
    <property type="match status" value="1"/>
</dbReference>
<evidence type="ECO:0000256" key="2">
    <source>
        <dbReference type="ARBA" id="ARBA00022605"/>
    </source>
</evidence>
<dbReference type="NCBIfam" id="TIGR01536">
    <property type="entry name" value="asn_synth_AEB"/>
    <property type="match status" value="1"/>
</dbReference>
<dbReference type="InterPro" id="IPR014729">
    <property type="entry name" value="Rossmann-like_a/b/a_fold"/>
</dbReference>
<comment type="caution">
    <text evidence="11">The sequence shown here is derived from an EMBL/GenBank/DDBJ whole genome shotgun (WGS) entry which is preliminary data.</text>
</comment>
<keyword evidence="12" id="KW-1185">Reference proteome</keyword>
<organism evidence="11 12">
    <name type="scientific">Coccomyxa viridis</name>
    <dbReference type="NCBI Taxonomy" id="1274662"/>
    <lineage>
        <taxon>Eukaryota</taxon>
        <taxon>Viridiplantae</taxon>
        <taxon>Chlorophyta</taxon>
        <taxon>core chlorophytes</taxon>
        <taxon>Trebouxiophyceae</taxon>
        <taxon>Trebouxiophyceae incertae sedis</taxon>
        <taxon>Coccomyxaceae</taxon>
        <taxon>Coccomyxa</taxon>
    </lineage>
</organism>
<evidence type="ECO:0000256" key="9">
    <source>
        <dbReference type="PIRNR" id="PIRNR001589"/>
    </source>
</evidence>
<keyword evidence="3 9" id="KW-0547">Nucleotide-binding</keyword>
<dbReference type="CDD" id="cd01991">
    <property type="entry name" value="Asn_synthase_B_C"/>
    <property type="match status" value="1"/>
</dbReference>
<evidence type="ECO:0000313" key="11">
    <source>
        <dbReference type="EMBL" id="CAL5226724.1"/>
    </source>
</evidence>
<dbReference type="Proteomes" id="UP001497392">
    <property type="component" value="Unassembled WGS sequence"/>
</dbReference>
<dbReference type="PIRSF" id="PIRSF001589">
    <property type="entry name" value="Asn_synthetase_glu-h"/>
    <property type="match status" value="1"/>
</dbReference>
<dbReference type="EC" id="6.3.5.4" evidence="9"/>
<dbReference type="Pfam" id="PF13537">
    <property type="entry name" value="GATase_7"/>
    <property type="match status" value="1"/>
</dbReference>
<dbReference type="EMBL" id="CAXHTA020000016">
    <property type="protein sequence ID" value="CAL5226724.1"/>
    <property type="molecule type" value="Genomic_DNA"/>
</dbReference>
<keyword evidence="6" id="KW-0315">Glutamine amidotransferase</keyword>
<dbReference type="InterPro" id="IPR029055">
    <property type="entry name" value="Ntn_hydrolases_N"/>
</dbReference>
<evidence type="ECO:0000256" key="8">
    <source>
        <dbReference type="ARBA" id="ARBA00048741"/>
    </source>
</evidence>
<evidence type="ECO:0000256" key="3">
    <source>
        <dbReference type="ARBA" id="ARBA00022741"/>
    </source>
</evidence>
<name>A0ABP1G366_9CHLO</name>
<dbReference type="InterPro" id="IPR006426">
    <property type="entry name" value="Asn_synth_AEB"/>
</dbReference>
<dbReference type="Gene3D" id="3.40.50.620">
    <property type="entry name" value="HUPs"/>
    <property type="match status" value="1"/>
</dbReference>
<dbReference type="PANTHER" id="PTHR11772">
    <property type="entry name" value="ASPARAGINE SYNTHETASE"/>
    <property type="match status" value="1"/>
</dbReference>
<dbReference type="NCBIfam" id="NF006949">
    <property type="entry name" value="PRK09431.1"/>
    <property type="match status" value="1"/>
</dbReference>
<dbReference type="SUPFAM" id="SSF56235">
    <property type="entry name" value="N-terminal nucleophile aminohydrolases (Ntn hydrolases)"/>
    <property type="match status" value="1"/>
</dbReference>
<comment type="catalytic activity">
    <reaction evidence="8 9">
        <text>L-aspartate + L-glutamine + ATP + H2O = L-asparagine + L-glutamate + AMP + diphosphate + H(+)</text>
        <dbReference type="Rhea" id="RHEA:12228"/>
        <dbReference type="ChEBI" id="CHEBI:15377"/>
        <dbReference type="ChEBI" id="CHEBI:15378"/>
        <dbReference type="ChEBI" id="CHEBI:29985"/>
        <dbReference type="ChEBI" id="CHEBI:29991"/>
        <dbReference type="ChEBI" id="CHEBI:30616"/>
        <dbReference type="ChEBI" id="CHEBI:33019"/>
        <dbReference type="ChEBI" id="CHEBI:58048"/>
        <dbReference type="ChEBI" id="CHEBI:58359"/>
        <dbReference type="ChEBI" id="CHEBI:456215"/>
        <dbReference type="EC" id="6.3.5.4"/>
    </reaction>
</comment>
<evidence type="ECO:0000259" key="10">
    <source>
        <dbReference type="PROSITE" id="PS51278"/>
    </source>
</evidence>
<reference evidence="11 12" key="1">
    <citation type="submission" date="2024-06" db="EMBL/GenBank/DDBJ databases">
        <authorList>
            <person name="Kraege A."/>
            <person name="Thomma B."/>
        </authorList>
    </citation>
    <scope>NUCLEOTIDE SEQUENCE [LARGE SCALE GENOMIC DNA]</scope>
</reference>
<sequence length="642" mass="72239">MCGILAALGLEPGPEKNRRMMLRQSKLLRHRGPDANSVWQSADGSNCICFERLQIIDVTDGGRQPFLIERPEGNIAWALNSEIYNHVELKERYLKGVHIVKDSKSDSAIIGHMYEKLGDTNEIWNALDGIFACVIVDEAKGEFIAARDPIGVCSFYWGRGKDGSTWFASEMKALQAHCETFDIFPPGHVYRSRTGEFERWYNPKWMSLDYMPTQPASLDAIHDSLVSSVVKRLMSDAPLGVLLSGGLDSSLVASIAVKHMKEAKNAFDTEHALHTFSVGIEGSPDLVAARKVADFLGTEHHEFTFTVDEGIDALHDLIWHIESYEQVRASVPMYILSRKIKAGGFKVVMSGEGADEIYGGYLFFHKAPSPKEFQQETVRLIKRLHQYDVMRANKAPFAFGLEPRVPFLDKEFLDISMTLDPADKMINMQEKPDGVHPKMEKYLLRKAFDRPESPYLPESVLWRQKEQFSDGVGYDWVDRLKEYSHEVVTDEMWEDRANRFPEHTPNTREYYLLRSIFEEQFPSKQALATVPKGMSIACSTPEALKWDPEWAGTHEISGRAMKNVHTAGSEFNMKRPAMAEDASASIHVQTGSVPQINGVTPQIGHLQGQAAPSKAQKAESFDAPLQDGIQLQSHGKIQLQSH</sequence>
<dbReference type="InterPro" id="IPR050795">
    <property type="entry name" value="Asn_Synthetase"/>
</dbReference>
<evidence type="ECO:0000256" key="7">
    <source>
        <dbReference type="ARBA" id="ARBA00029440"/>
    </source>
</evidence>
<dbReference type="PROSITE" id="PS51278">
    <property type="entry name" value="GATASE_TYPE_2"/>
    <property type="match status" value="1"/>
</dbReference>